<protein>
    <submittedName>
        <fullName evidence="4">LITAF domain-containing protein</fullName>
    </submittedName>
</protein>
<dbReference type="AlphaFoldDB" id="A0A0M3J942"/>
<organism evidence="4">
    <name type="scientific">Anisakis simplex</name>
    <name type="common">Herring worm</name>
    <dbReference type="NCBI Taxonomy" id="6269"/>
    <lineage>
        <taxon>Eukaryota</taxon>
        <taxon>Metazoa</taxon>
        <taxon>Ecdysozoa</taxon>
        <taxon>Nematoda</taxon>
        <taxon>Chromadorea</taxon>
        <taxon>Rhabditida</taxon>
        <taxon>Spirurina</taxon>
        <taxon>Ascaridomorpha</taxon>
        <taxon>Ascaridoidea</taxon>
        <taxon>Anisakidae</taxon>
        <taxon>Anisakis</taxon>
        <taxon>Anisakis simplex complex</taxon>
    </lineage>
</organism>
<accession>A0A0M3J942</accession>
<dbReference type="EMBL" id="UYRR01006476">
    <property type="protein sequence ID" value="VDK22652.1"/>
    <property type="molecule type" value="Genomic_DNA"/>
</dbReference>
<dbReference type="OrthoDB" id="9939933at2759"/>
<name>A0A0M3J942_ANISI</name>
<gene>
    <name evidence="2" type="ORF">ASIM_LOCUS3930</name>
</gene>
<evidence type="ECO:0000256" key="1">
    <source>
        <dbReference type="SAM" id="MobiDB-lite"/>
    </source>
</evidence>
<feature type="compositionally biased region" description="Polar residues" evidence="1">
    <location>
        <begin position="15"/>
        <end position="24"/>
    </location>
</feature>
<reference evidence="2 3" key="2">
    <citation type="submission" date="2018-11" db="EMBL/GenBank/DDBJ databases">
        <authorList>
            <consortium name="Pathogen Informatics"/>
        </authorList>
    </citation>
    <scope>NUCLEOTIDE SEQUENCE [LARGE SCALE GENOMIC DNA]</scope>
</reference>
<evidence type="ECO:0000313" key="3">
    <source>
        <dbReference type="Proteomes" id="UP000267096"/>
    </source>
</evidence>
<evidence type="ECO:0000313" key="2">
    <source>
        <dbReference type="EMBL" id="VDK22652.1"/>
    </source>
</evidence>
<keyword evidence="3" id="KW-1185">Reference proteome</keyword>
<evidence type="ECO:0000313" key="4">
    <source>
        <dbReference type="WBParaSite" id="ASIM_0000410301-mRNA-1"/>
    </source>
</evidence>
<feature type="compositionally biased region" description="Basic and acidic residues" evidence="1">
    <location>
        <begin position="38"/>
        <end position="52"/>
    </location>
</feature>
<feature type="region of interest" description="Disordered" evidence="1">
    <location>
        <begin position="1"/>
        <end position="72"/>
    </location>
</feature>
<dbReference type="Proteomes" id="UP000267096">
    <property type="component" value="Unassembled WGS sequence"/>
</dbReference>
<dbReference type="WBParaSite" id="ASIM_0000410301-mRNA-1">
    <property type="protein sequence ID" value="ASIM_0000410301-mRNA-1"/>
    <property type="gene ID" value="ASIM_0000410301"/>
</dbReference>
<proteinExistence type="predicted"/>
<sequence length="118" mass="13071">MADHEEDENVPLLNNEATAPSTPNYEGVNNPDDGANEEGERIYTRPEEHFTEPQHAPITPSDENPEASRVGGPTVTCRVCSALIHIEGKVETILIHRNSLRLFCLISSQFTHKLLPSL</sequence>
<reference evidence="4" key="1">
    <citation type="submission" date="2017-02" db="UniProtKB">
        <authorList>
            <consortium name="WormBaseParasite"/>
        </authorList>
    </citation>
    <scope>IDENTIFICATION</scope>
</reference>